<dbReference type="PANTHER" id="PTHR30126">
    <property type="entry name" value="HTH-TYPE TRANSCRIPTIONAL REGULATOR"/>
    <property type="match status" value="1"/>
</dbReference>
<reference evidence="7 8" key="1">
    <citation type="submission" date="2021-04" db="EMBL/GenBank/DDBJ databases">
        <title>Genome analysis of Polyangium sp.</title>
        <authorList>
            <person name="Li Y."/>
            <person name="Wang J."/>
        </authorList>
    </citation>
    <scope>NUCLEOTIDE SEQUENCE [LARGE SCALE GENOMIC DNA]</scope>
    <source>
        <strain evidence="7 8">SDU14</strain>
    </source>
</reference>
<evidence type="ECO:0000313" key="8">
    <source>
        <dbReference type="Proteomes" id="UP001151081"/>
    </source>
</evidence>
<dbReference type="Pfam" id="PF00126">
    <property type="entry name" value="HTH_1"/>
    <property type="match status" value="1"/>
</dbReference>
<comment type="similarity">
    <text evidence="1">Belongs to the LysR transcriptional regulatory family.</text>
</comment>
<comment type="caution">
    <text evidence="7">The sequence shown here is derived from an EMBL/GenBank/DDBJ whole genome shotgun (WGS) entry which is preliminary data.</text>
</comment>
<keyword evidence="3" id="KW-0238">DNA-binding</keyword>
<dbReference type="GO" id="GO:0003700">
    <property type="term" value="F:DNA-binding transcription factor activity"/>
    <property type="evidence" value="ECO:0007669"/>
    <property type="project" value="InterPro"/>
</dbReference>
<evidence type="ECO:0000259" key="6">
    <source>
        <dbReference type="PROSITE" id="PS50931"/>
    </source>
</evidence>
<dbReference type="AlphaFoldDB" id="A0A9X3XB72"/>
<evidence type="ECO:0000256" key="5">
    <source>
        <dbReference type="SAM" id="MobiDB-lite"/>
    </source>
</evidence>
<feature type="region of interest" description="Disordered" evidence="5">
    <location>
        <begin position="297"/>
        <end position="316"/>
    </location>
</feature>
<dbReference type="Proteomes" id="UP001151081">
    <property type="component" value="Unassembled WGS sequence"/>
</dbReference>
<evidence type="ECO:0000313" key="7">
    <source>
        <dbReference type="EMBL" id="MDC3987134.1"/>
    </source>
</evidence>
<dbReference type="Pfam" id="PF03466">
    <property type="entry name" value="LysR_substrate"/>
    <property type="match status" value="1"/>
</dbReference>
<keyword evidence="2" id="KW-0805">Transcription regulation</keyword>
<accession>A0A9X3XB72</accession>
<evidence type="ECO:0000256" key="4">
    <source>
        <dbReference type="ARBA" id="ARBA00023163"/>
    </source>
</evidence>
<proteinExistence type="inferred from homology"/>
<dbReference type="InterPro" id="IPR036390">
    <property type="entry name" value="WH_DNA-bd_sf"/>
</dbReference>
<dbReference type="RefSeq" id="WP_272422243.1">
    <property type="nucleotide sequence ID" value="NZ_JAGTJJ010000048.1"/>
</dbReference>
<dbReference type="CDD" id="cd05466">
    <property type="entry name" value="PBP2_LTTR_substrate"/>
    <property type="match status" value="1"/>
</dbReference>
<dbReference type="SUPFAM" id="SSF53850">
    <property type="entry name" value="Periplasmic binding protein-like II"/>
    <property type="match status" value="1"/>
</dbReference>
<evidence type="ECO:0000256" key="3">
    <source>
        <dbReference type="ARBA" id="ARBA00023125"/>
    </source>
</evidence>
<dbReference type="PROSITE" id="PS50931">
    <property type="entry name" value="HTH_LYSR"/>
    <property type="match status" value="1"/>
</dbReference>
<dbReference type="EMBL" id="JAGTJJ010000048">
    <property type="protein sequence ID" value="MDC3987134.1"/>
    <property type="molecule type" value="Genomic_DNA"/>
</dbReference>
<evidence type="ECO:0000256" key="1">
    <source>
        <dbReference type="ARBA" id="ARBA00009437"/>
    </source>
</evidence>
<dbReference type="GO" id="GO:0000976">
    <property type="term" value="F:transcription cis-regulatory region binding"/>
    <property type="evidence" value="ECO:0007669"/>
    <property type="project" value="TreeGrafter"/>
</dbReference>
<dbReference type="PRINTS" id="PR00039">
    <property type="entry name" value="HTHLYSR"/>
</dbReference>
<dbReference type="InterPro" id="IPR000847">
    <property type="entry name" value="LysR_HTH_N"/>
</dbReference>
<organism evidence="7 8">
    <name type="scientific">Polyangium jinanense</name>
    <dbReference type="NCBI Taxonomy" id="2829994"/>
    <lineage>
        <taxon>Bacteria</taxon>
        <taxon>Pseudomonadati</taxon>
        <taxon>Myxococcota</taxon>
        <taxon>Polyangia</taxon>
        <taxon>Polyangiales</taxon>
        <taxon>Polyangiaceae</taxon>
        <taxon>Polyangium</taxon>
    </lineage>
</organism>
<dbReference type="Gene3D" id="1.10.10.10">
    <property type="entry name" value="Winged helix-like DNA-binding domain superfamily/Winged helix DNA-binding domain"/>
    <property type="match status" value="1"/>
</dbReference>
<dbReference type="Gene3D" id="3.40.190.290">
    <property type="match status" value="1"/>
</dbReference>
<evidence type="ECO:0000256" key="2">
    <source>
        <dbReference type="ARBA" id="ARBA00023015"/>
    </source>
</evidence>
<dbReference type="FunFam" id="1.10.10.10:FF:000001">
    <property type="entry name" value="LysR family transcriptional regulator"/>
    <property type="match status" value="1"/>
</dbReference>
<feature type="compositionally biased region" description="Basic residues" evidence="5">
    <location>
        <begin position="307"/>
        <end position="316"/>
    </location>
</feature>
<keyword evidence="4" id="KW-0804">Transcription</keyword>
<keyword evidence="8" id="KW-1185">Reference proteome</keyword>
<dbReference type="InterPro" id="IPR036388">
    <property type="entry name" value="WH-like_DNA-bd_sf"/>
</dbReference>
<protein>
    <submittedName>
        <fullName evidence="7">LysR family transcriptional regulator</fullName>
    </submittedName>
</protein>
<dbReference type="SUPFAM" id="SSF46785">
    <property type="entry name" value="Winged helix' DNA-binding domain"/>
    <property type="match status" value="1"/>
</dbReference>
<gene>
    <name evidence="7" type="ORF">KEG57_42095</name>
</gene>
<sequence>MLDTVTLDQLRVFITAADEGSFSAAARKLRRVQSAVSQAIGNLEAQLGVALWDRSTKLPTLTAEGRSMLTAARRVVGEADSLRKLAAGMVTGLEASVSLCVDALFPVCALVDLCRGLASAFPSVDLRVDTQPTSLVAARVLSGAATLGVVGATGIPPGLERQVLSPIRMIPVVSVEHPLARHEGRIPASRFAEHVQVVLAAPEQGDEHSVLSFRTFCVADLATKHALVRAGLGWGNLPEHVVQADVRSKRLARIQPEPWGEGEHVFHLSAIYRPDAAFGPVHRWILAELAKLCPRDAGLPHRPREAKSRRRNHRPR</sequence>
<dbReference type="InterPro" id="IPR005119">
    <property type="entry name" value="LysR_subst-bd"/>
</dbReference>
<name>A0A9X3XB72_9BACT</name>
<dbReference type="PANTHER" id="PTHR30126:SF91">
    <property type="entry name" value="LYSR FAMILY TRANSCRIPTIONAL REGULATOR"/>
    <property type="match status" value="1"/>
</dbReference>
<feature type="domain" description="HTH lysR-type" evidence="6">
    <location>
        <begin position="5"/>
        <end position="62"/>
    </location>
</feature>